<gene>
    <name evidence="2" type="ORF">FD22_GL002040</name>
</gene>
<dbReference type="PATRIC" id="fig|913848.6.peg.2083"/>
<dbReference type="InterPro" id="IPR029059">
    <property type="entry name" value="AB_hydrolase_5"/>
</dbReference>
<dbReference type="SUPFAM" id="SSF53474">
    <property type="entry name" value="alpha/beta-Hydrolases"/>
    <property type="match status" value="1"/>
</dbReference>
<evidence type="ECO:0000313" key="3">
    <source>
        <dbReference type="Proteomes" id="UP000051181"/>
    </source>
</evidence>
<reference evidence="2 3" key="1">
    <citation type="journal article" date="2015" name="Genome Announc.">
        <title>Expanding the biotechnology potential of lactobacilli through comparative genomics of 213 strains and associated genera.</title>
        <authorList>
            <person name="Sun Z."/>
            <person name="Harris H.M."/>
            <person name="McCann A."/>
            <person name="Guo C."/>
            <person name="Argimon S."/>
            <person name="Zhang W."/>
            <person name="Yang X."/>
            <person name="Jeffery I.B."/>
            <person name="Cooney J.C."/>
            <person name="Kagawa T.F."/>
            <person name="Liu W."/>
            <person name="Song Y."/>
            <person name="Salvetti E."/>
            <person name="Wrobel A."/>
            <person name="Rasinkangas P."/>
            <person name="Parkhill J."/>
            <person name="Rea M.C."/>
            <person name="O'Sullivan O."/>
            <person name="Ritari J."/>
            <person name="Douillard F.P."/>
            <person name="Paul Ross R."/>
            <person name="Yang R."/>
            <person name="Briner A.E."/>
            <person name="Felis G.E."/>
            <person name="de Vos W.M."/>
            <person name="Barrangou R."/>
            <person name="Klaenhammer T.R."/>
            <person name="Caufield P.W."/>
            <person name="Cui Y."/>
            <person name="Zhang H."/>
            <person name="O'Toole P.W."/>
        </authorList>
    </citation>
    <scope>NUCLEOTIDE SEQUENCE [LARGE SCALE GENOMIC DNA]</scope>
    <source>
        <strain evidence="2 3">DSM 20001</strain>
    </source>
</reference>
<feature type="domain" description="Alpha/beta hydrolase fold-5" evidence="1">
    <location>
        <begin position="63"/>
        <end position="224"/>
    </location>
</feature>
<dbReference type="Gene3D" id="3.40.50.1820">
    <property type="entry name" value="alpha/beta hydrolase"/>
    <property type="match status" value="1"/>
</dbReference>
<accession>A0A0R1EZC1</accession>
<evidence type="ECO:0000259" key="1">
    <source>
        <dbReference type="Pfam" id="PF12695"/>
    </source>
</evidence>
<dbReference type="Proteomes" id="UP000051181">
    <property type="component" value="Unassembled WGS sequence"/>
</dbReference>
<dbReference type="RefSeq" id="WP_056943304.1">
    <property type="nucleotide sequence ID" value="NZ_AZCN01000062.1"/>
</dbReference>
<name>A0A0R1EZC1_9LACO</name>
<dbReference type="AlphaFoldDB" id="A0A0R1EZC1"/>
<dbReference type="EMBL" id="AZCN01000062">
    <property type="protein sequence ID" value="KRK14917.1"/>
    <property type="molecule type" value="Genomic_DNA"/>
</dbReference>
<dbReference type="GeneID" id="65915668"/>
<comment type="caution">
    <text evidence="2">The sequence shown here is derived from an EMBL/GenBank/DDBJ whole genome shotgun (WGS) entry which is preliminary data.</text>
</comment>
<dbReference type="GO" id="GO:0016787">
    <property type="term" value="F:hydrolase activity"/>
    <property type="evidence" value="ECO:0007669"/>
    <property type="project" value="InterPro"/>
</dbReference>
<organism evidence="2 3">
    <name type="scientific">Loigolactobacillus coryniformis subsp. coryniformis KCTC 3167 = DSM 20001</name>
    <dbReference type="NCBI Taxonomy" id="913848"/>
    <lineage>
        <taxon>Bacteria</taxon>
        <taxon>Bacillati</taxon>
        <taxon>Bacillota</taxon>
        <taxon>Bacilli</taxon>
        <taxon>Lactobacillales</taxon>
        <taxon>Lactobacillaceae</taxon>
        <taxon>Loigolactobacillus</taxon>
    </lineage>
</organism>
<dbReference type="Pfam" id="PF12695">
    <property type="entry name" value="Abhydrolase_5"/>
    <property type="match status" value="1"/>
</dbReference>
<dbReference type="InterPro" id="IPR029058">
    <property type="entry name" value="AB_hydrolase_fold"/>
</dbReference>
<sequence>MKKRTKVLLGIVVVLLVLLLGSWAYLRAQIYQPSQSAELAAQSATTSGSELIFKSKLTTTLMVIFYPGALVEPASYSVWAKQVAAAGYPVYIVRFPLDLAVLAPNKADSVLRSSQRDYVIGGHSLGGVMASRYAQNHQERLKGVFFLASYPDSKGSLRSTVLPILSITASRDGVLDQAAYKQAKYNLPRNTKYVQIGGGNHAGFGSYGPQKGDRTATISNQTQQRQVANHLIQWLRGVDKK</sequence>
<evidence type="ECO:0000313" key="2">
    <source>
        <dbReference type="EMBL" id="KRK14917.1"/>
    </source>
</evidence>
<protein>
    <recommendedName>
        <fullName evidence="1">Alpha/beta hydrolase fold-5 domain-containing protein</fullName>
    </recommendedName>
</protein>
<proteinExistence type="predicted"/>